<dbReference type="EMBL" id="KQ087182">
    <property type="protein sequence ID" value="KLT45172.1"/>
    <property type="molecule type" value="Genomic_DNA"/>
</dbReference>
<dbReference type="GeneID" id="28986963"/>
<organism evidence="2 3">
    <name type="scientific">Cutaneotrichosporon oleaginosum</name>
    <dbReference type="NCBI Taxonomy" id="879819"/>
    <lineage>
        <taxon>Eukaryota</taxon>
        <taxon>Fungi</taxon>
        <taxon>Dikarya</taxon>
        <taxon>Basidiomycota</taxon>
        <taxon>Agaricomycotina</taxon>
        <taxon>Tremellomycetes</taxon>
        <taxon>Trichosporonales</taxon>
        <taxon>Trichosporonaceae</taxon>
        <taxon>Cutaneotrichosporon</taxon>
    </lineage>
</organism>
<dbReference type="GO" id="GO:0005739">
    <property type="term" value="C:mitochondrion"/>
    <property type="evidence" value="ECO:0007669"/>
    <property type="project" value="InterPro"/>
</dbReference>
<dbReference type="OrthoDB" id="16434at2759"/>
<reference evidence="2 3" key="1">
    <citation type="submission" date="2015-03" db="EMBL/GenBank/DDBJ databases">
        <title>Genomics and transcriptomics of the oil-accumulating basidiomycete yeast T. oleaginosus allow insights into substrate utilization and the diverse evolutionary trajectories of mating systems in fungi.</title>
        <authorList>
            <consortium name="DOE Joint Genome Institute"/>
            <person name="Kourist R."/>
            <person name="Kracht O."/>
            <person name="Bracharz F."/>
            <person name="Lipzen A."/>
            <person name="Nolan M."/>
            <person name="Ohm R."/>
            <person name="Grigoriev I."/>
            <person name="Sun S."/>
            <person name="Heitman J."/>
            <person name="Bruck T."/>
            <person name="Nowrousian M."/>
        </authorList>
    </citation>
    <scope>NUCLEOTIDE SEQUENCE [LARGE SCALE GENOMIC DNA]</scope>
    <source>
        <strain evidence="2 3">IBC0246</strain>
    </source>
</reference>
<evidence type="ECO:0000313" key="2">
    <source>
        <dbReference type="EMBL" id="KLT45172.1"/>
    </source>
</evidence>
<protein>
    <submittedName>
        <fullName evidence="2">Uncharacterized protein</fullName>
    </submittedName>
</protein>
<dbReference type="InterPro" id="IPR032053">
    <property type="entry name" value="Ribosomal_mS34"/>
</dbReference>
<proteinExistence type="predicted"/>
<name>A0A0J0XVR5_9TREE</name>
<evidence type="ECO:0000256" key="1">
    <source>
        <dbReference type="SAM" id="MobiDB-lite"/>
    </source>
</evidence>
<evidence type="ECO:0000313" key="3">
    <source>
        <dbReference type="Proteomes" id="UP000053611"/>
    </source>
</evidence>
<dbReference type="Proteomes" id="UP000053611">
    <property type="component" value="Unassembled WGS sequence"/>
</dbReference>
<keyword evidence="3" id="KW-1185">Reference proteome</keyword>
<dbReference type="GO" id="GO:0003735">
    <property type="term" value="F:structural constituent of ribosome"/>
    <property type="evidence" value="ECO:0007669"/>
    <property type="project" value="InterPro"/>
</dbReference>
<dbReference type="RefSeq" id="XP_018281663.1">
    <property type="nucleotide sequence ID" value="XM_018426360.1"/>
</dbReference>
<feature type="region of interest" description="Disordered" evidence="1">
    <location>
        <begin position="131"/>
        <end position="151"/>
    </location>
</feature>
<sequence length="151" mass="17182">MKPPASQLPRLLASLPKEGVHALVRPVQWPENSFWRINRSKLKFHTQEGKDELRAHGVAWGQLFWRGKHLPHPRKRQEKVSGSLKWKWVHIPVRQLDEKTRASVEATPAPEPLIKPKRVQLKARHMAALEAQASATNPVEADAAEEAKPTQ</sequence>
<dbReference type="Pfam" id="PF16053">
    <property type="entry name" value="MRP-S34"/>
    <property type="match status" value="1"/>
</dbReference>
<dbReference type="AlphaFoldDB" id="A0A0J0XVR5"/>
<gene>
    <name evidence="2" type="ORF">CC85DRAFT_325700</name>
</gene>
<accession>A0A0J0XVR5</accession>